<evidence type="ECO:0000313" key="8">
    <source>
        <dbReference type="Proteomes" id="UP001458880"/>
    </source>
</evidence>
<dbReference type="Pfam" id="PF00560">
    <property type="entry name" value="LRR_1"/>
    <property type="match status" value="2"/>
</dbReference>
<dbReference type="InterPro" id="IPR036179">
    <property type="entry name" value="Ig-like_dom_sf"/>
</dbReference>
<dbReference type="CDD" id="cd00096">
    <property type="entry name" value="Ig"/>
    <property type="match status" value="1"/>
</dbReference>
<keyword evidence="5" id="KW-0812">Transmembrane</keyword>
<dbReference type="InterPro" id="IPR050541">
    <property type="entry name" value="LRR_TM_domain-containing"/>
</dbReference>
<dbReference type="Gene3D" id="3.80.10.10">
    <property type="entry name" value="Ribonuclease Inhibitor"/>
    <property type="match status" value="2"/>
</dbReference>
<evidence type="ECO:0000256" key="4">
    <source>
        <dbReference type="ARBA" id="ARBA00023157"/>
    </source>
</evidence>
<dbReference type="SMART" id="SM00409">
    <property type="entry name" value="IG"/>
    <property type="match status" value="1"/>
</dbReference>
<dbReference type="InterPro" id="IPR032675">
    <property type="entry name" value="LRR_dom_sf"/>
</dbReference>
<evidence type="ECO:0000256" key="3">
    <source>
        <dbReference type="ARBA" id="ARBA00022737"/>
    </source>
</evidence>
<dbReference type="SUPFAM" id="SSF48726">
    <property type="entry name" value="Immunoglobulin"/>
    <property type="match status" value="1"/>
</dbReference>
<dbReference type="PRINTS" id="PR00019">
    <property type="entry name" value="LEURICHRPT"/>
</dbReference>
<keyword evidence="8" id="KW-1185">Reference proteome</keyword>
<keyword evidence="5" id="KW-0472">Membrane</keyword>
<comment type="caution">
    <text evidence="7">The sequence shown here is derived from an EMBL/GenBank/DDBJ whole genome shotgun (WGS) entry which is preliminary data.</text>
</comment>
<keyword evidence="1" id="KW-0433">Leucine-rich repeat</keyword>
<evidence type="ECO:0000256" key="1">
    <source>
        <dbReference type="ARBA" id="ARBA00022614"/>
    </source>
</evidence>
<dbReference type="SMART" id="SM00365">
    <property type="entry name" value="LRR_SD22"/>
    <property type="match status" value="6"/>
</dbReference>
<dbReference type="PANTHER" id="PTHR24369">
    <property type="entry name" value="ANTIGEN BSP, PUTATIVE-RELATED"/>
    <property type="match status" value="1"/>
</dbReference>
<dbReference type="Gene3D" id="2.60.40.10">
    <property type="entry name" value="Immunoglobulins"/>
    <property type="match status" value="1"/>
</dbReference>
<feature type="transmembrane region" description="Helical" evidence="5">
    <location>
        <begin position="564"/>
        <end position="586"/>
    </location>
</feature>
<dbReference type="FunFam" id="3.80.10.10:FF:001164">
    <property type="entry name" value="GH01279p"/>
    <property type="match status" value="1"/>
</dbReference>
<dbReference type="InterPro" id="IPR003598">
    <property type="entry name" value="Ig_sub2"/>
</dbReference>
<dbReference type="SMART" id="SM00408">
    <property type="entry name" value="IGc2"/>
    <property type="match status" value="1"/>
</dbReference>
<sequence>MEPSKPIPTRIAHGVQLCKPATAVDYRVSLESVLGDAYSALVRTKPCILRNGLRPAELCRKIKVEEIQLPPTIHRLILQSVSGKTVNTANISYLQWTDSELTDINSSITHPAAIYMLDVSRNNINILYHFQFSSFTNLQILNMSQNQINDLPRTVFNSLNLERLYLSNNRLYAIPFQVFSPMKNLRILDLSHNFIVTILDHFFKFNKYIEELFLNDNKIAKLTSNALEDLADLKILDLSNNSLNFISKGLFDSLYKLEYLNLAGNPITNLASGTFRSLQSLKHLDLSNNKLKQLTFGLFHFSQRIVSLVLDNTFIEVIHNTELLGLPHLEYLYIRNNKFLKEIETYVFDDTHFLKELDMRGNAMTFLPLSITNLTELYKLNIADNPWACDCRMFWFASWVENRKRNISLSELSCGPHAYPNDMMPTLQHLNCTGPRIVYKTPTNQYRLKTAALLECRYLANPPPSITWITPTREVYHWNPDSTIADVFNKHPHSHDQALIPLRTIPPRIQILDNGTLYIQNLTRADCGRYTCYASNPIANLSSDVLLHIDPTDWNNIRIQSIIVGFYCAGTFLGLTLLVQFLLYILNKFGILNNCCSFCKRDRVSPRARQIYAMLDNIEQYKSQQLEKLRENYTLQVNRIKDNCTQQLEWIQGSYQTQTKHLRDIRDIGTQHLTGLRDQYYDQVRKVRDYSTSQLNWVRENYIFQRNKIRKFSAHKVLQLRETYKYQQQTLNKVLENLPSLYFENCRAGTCGRAESVVFDANDIEDIDVYLKTKIDRLTEIDDPTSDLTQSKLSLYYTPTERSLGSRISPAGDALAGIHINIIDNKPISPILQPSTSRMADIVTMEREHDEERNKPILLKMQLENEVLEKKETVL</sequence>
<accession>A0AAW1N298</accession>
<dbReference type="InterPro" id="IPR007110">
    <property type="entry name" value="Ig-like_dom"/>
</dbReference>
<dbReference type="SMART" id="SM00082">
    <property type="entry name" value="LRRCT"/>
    <property type="match status" value="1"/>
</dbReference>
<dbReference type="PROSITE" id="PS51450">
    <property type="entry name" value="LRR"/>
    <property type="match status" value="5"/>
</dbReference>
<keyword evidence="5" id="KW-1133">Transmembrane helix</keyword>
<dbReference type="AlphaFoldDB" id="A0AAW1N298"/>
<dbReference type="PANTHER" id="PTHR24369:SF210">
    <property type="entry name" value="CHAOPTIN-RELATED"/>
    <property type="match status" value="1"/>
</dbReference>
<protein>
    <submittedName>
        <fullName evidence="7">Leucine rich repeat</fullName>
    </submittedName>
</protein>
<dbReference type="SMART" id="SM00369">
    <property type="entry name" value="LRR_TYP"/>
    <property type="match status" value="8"/>
</dbReference>
<keyword evidence="3" id="KW-0677">Repeat</keyword>
<evidence type="ECO:0000256" key="5">
    <source>
        <dbReference type="SAM" id="Phobius"/>
    </source>
</evidence>
<organism evidence="7 8">
    <name type="scientific">Popillia japonica</name>
    <name type="common">Japanese beetle</name>
    <dbReference type="NCBI Taxonomy" id="7064"/>
    <lineage>
        <taxon>Eukaryota</taxon>
        <taxon>Metazoa</taxon>
        <taxon>Ecdysozoa</taxon>
        <taxon>Arthropoda</taxon>
        <taxon>Hexapoda</taxon>
        <taxon>Insecta</taxon>
        <taxon>Pterygota</taxon>
        <taxon>Neoptera</taxon>
        <taxon>Endopterygota</taxon>
        <taxon>Coleoptera</taxon>
        <taxon>Polyphaga</taxon>
        <taxon>Scarabaeiformia</taxon>
        <taxon>Scarabaeidae</taxon>
        <taxon>Rutelinae</taxon>
        <taxon>Popillia</taxon>
    </lineage>
</organism>
<gene>
    <name evidence="7" type="ORF">QE152_g3960</name>
</gene>
<evidence type="ECO:0000256" key="2">
    <source>
        <dbReference type="ARBA" id="ARBA00022729"/>
    </source>
</evidence>
<dbReference type="EMBL" id="JASPKY010000018">
    <property type="protein sequence ID" value="KAK9752757.1"/>
    <property type="molecule type" value="Genomic_DNA"/>
</dbReference>
<feature type="domain" description="Ig-like" evidence="6">
    <location>
        <begin position="435"/>
        <end position="548"/>
    </location>
</feature>
<dbReference type="Pfam" id="PF13927">
    <property type="entry name" value="Ig_3"/>
    <property type="match status" value="1"/>
</dbReference>
<dbReference type="Pfam" id="PF13855">
    <property type="entry name" value="LRR_8"/>
    <property type="match status" value="3"/>
</dbReference>
<dbReference type="SUPFAM" id="SSF52058">
    <property type="entry name" value="L domain-like"/>
    <property type="match status" value="1"/>
</dbReference>
<dbReference type="InterPro" id="IPR000483">
    <property type="entry name" value="Cys-rich_flank_reg_C"/>
</dbReference>
<dbReference type="GO" id="GO:0005886">
    <property type="term" value="C:plasma membrane"/>
    <property type="evidence" value="ECO:0007669"/>
    <property type="project" value="TreeGrafter"/>
</dbReference>
<proteinExistence type="predicted"/>
<dbReference type="InterPro" id="IPR003599">
    <property type="entry name" value="Ig_sub"/>
</dbReference>
<name>A0AAW1N298_POPJA</name>
<dbReference type="InterPro" id="IPR013783">
    <property type="entry name" value="Ig-like_fold"/>
</dbReference>
<dbReference type="PROSITE" id="PS50835">
    <property type="entry name" value="IG_LIKE"/>
    <property type="match status" value="1"/>
</dbReference>
<reference evidence="7 8" key="1">
    <citation type="journal article" date="2024" name="BMC Genomics">
        <title>De novo assembly and annotation of Popillia japonica's genome with initial clues to its potential as an invasive pest.</title>
        <authorList>
            <person name="Cucini C."/>
            <person name="Boschi S."/>
            <person name="Funari R."/>
            <person name="Cardaioli E."/>
            <person name="Iannotti N."/>
            <person name="Marturano G."/>
            <person name="Paoli F."/>
            <person name="Bruttini M."/>
            <person name="Carapelli A."/>
            <person name="Frati F."/>
            <person name="Nardi F."/>
        </authorList>
    </citation>
    <scope>NUCLEOTIDE SEQUENCE [LARGE SCALE GENOMIC DNA]</scope>
    <source>
        <strain evidence="7">DMR45628</strain>
    </source>
</reference>
<keyword evidence="2" id="KW-0732">Signal</keyword>
<keyword evidence="4" id="KW-1015">Disulfide bond</keyword>
<dbReference type="InterPro" id="IPR001611">
    <property type="entry name" value="Leu-rich_rpt"/>
</dbReference>
<evidence type="ECO:0000259" key="6">
    <source>
        <dbReference type="PROSITE" id="PS50835"/>
    </source>
</evidence>
<dbReference type="Proteomes" id="UP001458880">
    <property type="component" value="Unassembled WGS sequence"/>
</dbReference>
<dbReference type="InterPro" id="IPR003591">
    <property type="entry name" value="Leu-rich_rpt_typical-subtyp"/>
</dbReference>
<evidence type="ECO:0000313" key="7">
    <source>
        <dbReference type="EMBL" id="KAK9752757.1"/>
    </source>
</evidence>